<evidence type="ECO:0000313" key="3">
    <source>
        <dbReference type="Proteomes" id="UP000824998"/>
    </source>
</evidence>
<evidence type="ECO:0000313" key="2">
    <source>
        <dbReference type="EMBL" id="KAG9230413.1"/>
    </source>
</evidence>
<keyword evidence="3" id="KW-1185">Reference proteome</keyword>
<dbReference type="EMBL" id="MU251675">
    <property type="protein sequence ID" value="KAG9230413.1"/>
    <property type="molecule type" value="Genomic_DNA"/>
</dbReference>
<sequence>MTYVHRPQESTLSKFPKKLIKLIKHIASSAIHFSHSPIFIPREEKAAKRMQKEATAQEQKKISKQQNPLSKQTDTDEQPAASNWTPVITAATVATPIVSFNVDNLPVTFIPTGAPKVRIPKIEITAPDCPHQPIKTMTQNPNFLGIPQETPRSRKTKKLKLTCHGSFLKCKTGHKVDLGIRHNLWCVESGFEGCNAAAWKSTEIPDSRETCGTCVRVVASMSMGRYFKPDLNTA</sequence>
<protein>
    <submittedName>
        <fullName evidence="2">Uncharacterized protein</fullName>
    </submittedName>
</protein>
<dbReference type="AlphaFoldDB" id="A0A9P8C1G3"/>
<gene>
    <name evidence="2" type="ORF">BJ875DRAFT_487988</name>
</gene>
<evidence type="ECO:0000256" key="1">
    <source>
        <dbReference type="SAM" id="MobiDB-lite"/>
    </source>
</evidence>
<feature type="region of interest" description="Disordered" evidence="1">
    <location>
        <begin position="45"/>
        <end position="81"/>
    </location>
</feature>
<comment type="caution">
    <text evidence="2">The sequence shown here is derived from an EMBL/GenBank/DDBJ whole genome shotgun (WGS) entry which is preliminary data.</text>
</comment>
<dbReference type="Proteomes" id="UP000824998">
    <property type="component" value="Unassembled WGS sequence"/>
</dbReference>
<accession>A0A9P8C1G3</accession>
<organism evidence="2 3">
    <name type="scientific">Amylocarpus encephaloides</name>
    <dbReference type="NCBI Taxonomy" id="45428"/>
    <lineage>
        <taxon>Eukaryota</taxon>
        <taxon>Fungi</taxon>
        <taxon>Dikarya</taxon>
        <taxon>Ascomycota</taxon>
        <taxon>Pezizomycotina</taxon>
        <taxon>Leotiomycetes</taxon>
        <taxon>Helotiales</taxon>
        <taxon>Helotiales incertae sedis</taxon>
        <taxon>Amylocarpus</taxon>
    </lineage>
</organism>
<reference evidence="2" key="1">
    <citation type="journal article" date="2021" name="IMA Fungus">
        <title>Genomic characterization of three marine fungi, including Emericellopsis atlantica sp. nov. with signatures of a generalist lifestyle and marine biomass degradation.</title>
        <authorList>
            <person name="Hagestad O.C."/>
            <person name="Hou L."/>
            <person name="Andersen J.H."/>
            <person name="Hansen E.H."/>
            <person name="Altermark B."/>
            <person name="Li C."/>
            <person name="Kuhnert E."/>
            <person name="Cox R.J."/>
            <person name="Crous P.W."/>
            <person name="Spatafora J.W."/>
            <person name="Lail K."/>
            <person name="Amirebrahimi M."/>
            <person name="Lipzen A."/>
            <person name="Pangilinan J."/>
            <person name="Andreopoulos W."/>
            <person name="Hayes R.D."/>
            <person name="Ng V."/>
            <person name="Grigoriev I.V."/>
            <person name="Jackson S.A."/>
            <person name="Sutton T.D.S."/>
            <person name="Dobson A.D.W."/>
            <person name="Rama T."/>
        </authorList>
    </citation>
    <scope>NUCLEOTIDE SEQUENCE</scope>
    <source>
        <strain evidence="2">TRa018bII</strain>
    </source>
</reference>
<proteinExistence type="predicted"/>
<feature type="region of interest" description="Disordered" evidence="1">
    <location>
        <begin position="128"/>
        <end position="149"/>
    </location>
</feature>
<name>A0A9P8C1G3_9HELO</name>